<evidence type="ECO:0000313" key="1">
    <source>
        <dbReference type="EMBL" id="QTA80793.1"/>
    </source>
</evidence>
<dbReference type="EMBL" id="CP061799">
    <property type="protein sequence ID" value="QTA80793.1"/>
    <property type="molecule type" value="Genomic_DNA"/>
</dbReference>
<dbReference type="Proteomes" id="UP000663720">
    <property type="component" value="Chromosome"/>
</dbReference>
<evidence type="ECO:0000313" key="2">
    <source>
        <dbReference type="Proteomes" id="UP000663720"/>
    </source>
</evidence>
<accession>A0A975B8H4</accession>
<evidence type="ECO:0008006" key="3">
    <source>
        <dbReference type="Google" id="ProtNLM"/>
    </source>
</evidence>
<dbReference type="AlphaFoldDB" id="A0A975B8H4"/>
<protein>
    <recommendedName>
        <fullName evidence="3">HNH endonuclease</fullName>
    </recommendedName>
</protein>
<sequence length="266" mass="30885">MVNMKKCAYCGNDSVSTREHIFPKSLLNRKNIDTKEKYNDKRVRYIRKAGKIFDGEPTINDVCGSCNGGVLSRLDAYTCQLYDNFLYKFVNKGESVIFEYNFDMLTRWLLKVSYNSARANNQFDSGILSNYIEYIIKGKTRPDRINVFVQLFIPYVEKSIEDIPPDFLRIAAVAPATLPDEFASIRIIGINSYCFYIVIPSKIKIDRRRWRNSIDVFKKNVIGSKRLNPNYKKIRLFASKENIVSSYGKNIEHNPEIITALNNYFK</sequence>
<reference evidence="1" key="1">
    <citation type="journal article" date="2021" name="Microb. Physiol.">
        <title>Proteogenomic Insights into the Physiology of Marine, Sulfate-Reducing, Filamentous Desulfonema limicola and Desulfonema magnum.</title>
        <authorList>
            <person name="Schnaars V."/>
            <person name="Wohlbrand L."/>
            <person name="Scheve S."/>
            <person name="Hinrichs C."/>
            <person name="Reinhardt R."/>
            <person name="Rabus R."/>
        </authorList>
    </citation>
    <scope>NUCLEOTIDE SEQUENCE</scope>
    <source>
        <strain evidence="1">5ac10</strain>
    </source>
</reference>
<proteinExistence type="predicted"/>
<dbReference type="RefSeq" id="WP_207692361.1">
    <property type="nucleotide sequence ID" value="NZ_CP061799.1"/>
</dbReference>
<name>A0A975B8H4_9BACT</name>
<dbReference type="KEGG" id="dli:dnl_31060"/>
<gene>
    <name evidence="1" type="ORF">dnl_31060</name>
</gene>
<keyword evidence="2" id="KW-1185">Reference proteome</keyword>
<organism evidence="1 2">
    <name type="scientific">Desulfonema limicola</name>
    <dbReference type="NCBI Taxonomy" id="45656"/>
    <lineage>
        <taxon>Bacteria</taxon>
        <taxon>Pseudomonadati</taxon>
        <taxon>Thermodesulfobacteriota</taxon>
        <taxon>Desulfobacteria</taxon>
        <taxon>Desulfobacterales</taxon>
        <taxon>Desulfococcaceae</taxon>
        <taxon>Desulfonema</taxon>
    </lineage>
</organism>